<evidence type="ECO:0000313" key="2">
    <source>
        <dbReference type="Proteomes" id="UP001208689"/>
    </source>
</evidence>
<sequence>MSVQVNIQCPSCGFQKKIPVSEDYVKNKDSGTAIIKIPMNVVCQHKFFAYIDKNFVVRDYLLPQFEFNNYMVRVKEIHDNNLLDITKTNLDFEYLLSIISGTDLRSLIYACFIESPIILIENDFNHQRFKLLASILTWVFPKIIETCLFLTPEEFLTYSQEHPEKLTHCTTYNLPYKLSVQKPFLDHQSEMLQDRLEEICVIKSKSHLIKCKNKFDYLSKYAEFVVDYPEFNVAKLVKMMKKKFPEQKDLFIPENIQLMRDKINFTHIVSFPDLDPSASIGPIFIWNDDIGIDQIENVSNIIEKLCLTAIYEAHKISLHNLLEGLQKFAVVKIAKLTSNSLIKIMEKYIKKEKWLLKQ</sequence>
<evidence type="ECO:0000313" key="1">
    <source>
        <dbReference type="EMBL" id="UYP45639.1"/>
    </source>
</evidence>
<dbReference type="Proteomes" id="UP001208689">
    <property type="component" value="Chromosome"/>
</dbReference>
<dbReference type="EMBL" id="CP104013">
    <property type="protein sequence ID" value="UYP45639.1"/>
    <property type="molecule type" value="Genomic_DNA"/>
</dbReference>
<gene>
    <name evidence="1" type="ORF">NEF87_001924</name>
</gene>
<accession>A0ABY6HQ55</accession>
<keyword evidence="2" id="KW-1185">Reference proteome</keyword>
<organism evidence="1 2">
    <name type="scientific">Candidatus Lokiarchaeum ossiferum</name>
    <dbReference type="NCBI Taxonomy" id="2951803"/>
    <lineage>
        <taxon>Archaea</taxon>
        <taxon>Promethearchaeati</taxon>
        <taxon>Promethearchaeota</taxon>
        <taxon>Promethearchaeia</taxon>
        <taxon>Promethearchaeales</taxon>
        <taxon>Promethearchaeaceae</taxon>
        <taxon>Candidatus Lokiarchaeum</taxon>
    </lineage>
</organism>
<reference evidence="1" key="1">
    <citation type="submission" date="2022-09" db="EMBL/GenBank/DDBJ databases">
        <title>Actin cytoskeleton and complex cell architecture in an #Asgard archaeon.</title>
        <authorList>
            <person name="Ponce Toledo R.I."/>
            <person name="Schleper C."/>
            <person name="Rodrigues Oliveira T."/>
            <person name="Wollweber F."/>
            <person name="Xu J."/>
            <person name="Rittmann S."/>
            <person name="Klingl A."/>
            <person name="Pilhofer M."/>
        </authorList>
    </citation>
    <scope>NUCLEOTIDE SEQUENCE</scope>
    <source>
        <strain evidence="1">B-35</strain>
    </source>
</reference>
<proteinExistence type="predicted"/>
<name>A0ABY6HQ55_9ARCH</name>
<protein>
    <submittedName>
        <fullName evidence="1">Uncharacterized protein</fullName>
    </submittedName>
</protein>